<evidence type="ECO:0000313" key="16">
    <source>
        <dbReference type="Proteomes" id="UP000284908"/>
    </source>
</evidence>
<proteinExistence type="predicted"/>
<dbReference type="SUPFAM" id="SSF48452">
    <property type="entry name" value="TPR-like"/>
    <property type="match status" value="1"/>
</dbReference>
<dbReference type="PROSITE" id="PS50005">
    <property type="entry name" value="TPR"/>
    <property type="match status" value="1"/>
</dbReference>
<comment type="caution">
    <text evidence="15">The sequence shown here is derived from an EMBL/GenBank/DDBJ whole genome shotgun (WGS) entry which is preliminary data.</text>
</comment>
<keyword evidence="9 13" id="KW-1133">Transmembrane helix</keyword>
<dbReference type="OrthoDB" id="7067577at2"/>
<sequence>MLRVFVLFLIVFAAIIVGPILAGHQGYVLIQTDNYNIETSVTGLVIMLIVLILVLFFIEWILRRVLRTGARTRGWFAGRKSSKARKQTNAAMLKLAEGDHRQMEKLLARNADHAEQPVVNYLLAAEAAQQRGDDIRTNQYLERAAEIADTDQMPVDITRVRIQLAQGEIHAARHGVDRLLGQSPRHPEVLRLAEQAYLRTGAYGSLLEILPSMAKADVRSDDEIRVLQEQAYIGMMNQLMAEEGSEGLKRWWKDQSRKTRHEVALQVAMATHLIECNDQDLAQEVILDGLKRQYDDRLVALMPKLRSGNPEQLEKTLHQLIKQNGTTPLLSSTLGQLLMKHGEWQQASEAFREALKQRPDAYDYAWLADALDKLHKPAEAAEMRREGLMLTLNNSQQP</sequence>
<evidence type="ECO:0000256" key="11">
    <source>
        <dbReference type="ARBA" id="ARBA00023244"/>
    </source>
</evidence>
<dbReference type="InterPro" id="IPR005254">
    <property type="entry name" value="Heme_biosyn_assoc_TPR_pro"/>
</dbReference>
<evidence type="ECO:0000256" key="4">
    <source>
        <dbReference type="ARBA" id="ARBA00022475"/>
    </source>
</evidence>
<evidence type="ECO:0000256" key="10">
    <source>
        <dbReference type="ARBA" id="ARBA00023136"/>
    </source>
</evidence>
<dbReference type="NCBIfam" id="NF008017">
    <property type="entry name" value="PRK10747.1"/>
    <property type="match status" value="1"/>
</dbReference>
<dbReference type="Proteomes" id="UP000284908">
    <property type="component" value="Unassembled WGS sequence"/>
</dbReference>
<comment type="function">
    <text evidence="1">Involved in a late step of protoheme IX synthesis.</text>
</comment>
<gene>
    <name evidence="15" type="primary">hemY</name>
    <name evidence="15" type="ORF">D6C13_20245</name>
</gene>
<evidence type="ECO:0000256" key="1">
    <source>
        <dbReference type="ARBA" id="ARBA00002962"/>
    </source>
</evidence>
<dbReference type="AlphaFoldDB" id="A0A419N4C3"/>
<dbReference type="RefSeq" id="WP_120134462.1">
    <property type="nucleotide sequence ID" value="NZ_RAHH01000028.1"/>
</dbReference>
<evidence type="ECO:0000256" key="6">
    <source>
        <dbReference type="ARBA" id="ARBA00022692"/>
    </source>
</evidence>
<dbReference type="InterPro" id="IPR010817">
    <property type="entry name" value="HemY_N"/>
</dbReference>
<dbReference type="Pfam" id="PF07219">
    <property type="entry name" value="HemY_N"/>
    <property type="match status" value="1"/>
</dbReference>
<dbReference type="NCBIfam" id="TIGR00540">
    <property type="entry name" value="TPR_hemY_coli"/>
    <property type="match status" value="1"/>
</dbReference>
<dbReference type="InterPro" id="IPR011990">
    <property type="entry name" value="TPR-like_helical_dom_sf"/>
</dbReference>
<keyword evidence="10 13" id="KW-0472">Membrane</keyword>
<name>A0A419N4C3_9GAMM</name>
<evidence type="ECO:0000256" key="7">
    <source>
        <dbReference type="ARBA" id="ARBA00022737"/>
    </source>
</evidence>
<feature type="repeat" description="TPR" evidence="12">
    <location>
        <begin position="328"/>
        <end position="361"/>
    </location>
</feature>
<evidence type="ECO:0000256" key="2">
    <source>
        <dbReference type="ARBA" id="ARBA00004429"/>
    </source>
</evidence>
<evidence type="ECO:0000256" key="12">
    <source>
        <dbReference type="PROSITE-ProRule" id="PRU00339"/>
    </source>
</evidence>
<evidence type="ECO:0000313" key="15">
    <source>
        <dbReference type="EMBL" id="RJT39510.1"/>
    </source>
</evidence>
<dbReference type="GO" id="GO:0006779">
    <property type="term" value="P:porphyrin-containing compound biosynthetic process"/>
    <property type="evidence" value="ECO:0007669"/>
    <property type="project" value="UniProtKB-KW"/>
</dbReference>
<keyword evidence="8 12" id="KW-0802">TPR repeat</keyword>
<keyword evidence="4" id="KW-1003">Cell membrane</keyword>
<keyword evidence="5" id="KW-0997">Cell inner membrane</keyword>
<accession>A0A419N4C3</accession>
<keyword evidence="11" id="KW-0627">Porphyrin biosynthesis</keyword>
<feature type="domain" description="HemY N-terminal" evidence="14">
    <location>
        <begin position="26"/>
        <end position="132"/>
    </location>
</feature>
<dbReference type="InterPro" id="IPR019734">
    <property type="entry name" value="TPR_rpt"/>
</dbReference>
<reference evidence="15 16" key="1">
    <citation type="submission" date="2018-09" db="EMBL/GenBank/DDBJ databases">
        <authorList>
            <person name="Le Fleche-Mateos A."/>
        </authorList>
    </citation>
    <scope>NUCLEOTIDE SEQUENCE [LARGE SCALE GENOMIC DNA]</scope>
    <source>
        <strain evidence="15 16">DSM 27399</strain>
    </source>
</reference>
<feature type="transmembrane region" description="Helical" evidence="13">
    <location>
        <begin position="41"/>
        <end position="62"/>
    </location>
</feature>
<dbReference type="GO" id="GO:0005886">
    <property type="term" value="C:plasma membrane"/>
    <property type="evidence" value="ECO:0007669"/>
    <property type="project" value="UniProtKB-SubCell"/>
</dbReference>
<dbReference type="GO" id="GO:0042168">
    <property type="term" value="P:heme metabolic process"/>
    <property type="evidence" value="ECO:0007669"/>
    <property type="project" value="InterPro"/>
</dbReference>
<dbReference type="InterPro" id="IPR013105">
    <property type="entry name" value="TPR_2"/>
</dbReference>
<protein>
    <submittedName>
        <fullName evidence="15">Protoheme IX biogenesis protein HemY</fullName>
    </submittedName>
</protein>
<evidence type="ECO:0000256" key="5">
    <source>
        <dbReference type="ARBA" id="ARBA00022519"/>
    </source>
</evidence>
<evidence type="ECO:0000256" key="13">
    <source>
        <dbReference type="SAM" id="Phobius"/>
    </source>
</evidence>
<evidence type="ECO:0000259" key="14">
    <source>
        <dbReference type="Pfam" id="PF07219"/>
    </source>
</evidence>
<dbReference type="EMBL" id="RAHH01000028">
    <property type="protein sequence ID" value="RJT39510.1"/>
    <property type="molecule type" value="Genomic_DNA"/>
</dbReference>
<keyword evidence="6 13" id="KW-0812">Transmembrane</keyword>
<comment type="pathway">
    <text evidence="3">Porphyrin-containing compound metabolism; protoheme biosynthesis.</text>
</comment>
<dbReference type="UniPathway" id="UPA00252"/>
<dbReference type="Gene3D" id="1.25.40.10">
    <property type="entry name" value="Tetratricopeptide repeat domain"/>
    <property type="match status" value="1"/>
</dbReference>
<evidence type="ECO:0000256" key="9">
    <source>
        <dbReference type="ARBA" id="ARBA00022989"/>
    </source>
</evidence>
<organism evidence="15 16">
    <name type="scientific">Rahnella woolbedingensis</name>
    <dbReference type="NCBI Taxonomy" id="1510574"/>
    <lineage>
        <taxon>Bacteria</taxon>
        <taxon>Pseudomonadati</taxon>
        <taxon>Pseudomonadota</taxon>
        <taxon>Gammaproteobacteria</taxon>
        <taxon>Enterobacterales</taxon>
        <taxon>Yersiniaceae</taxon>
        <taxon>Rahnella</taxon>
    </lineage>
</organism>
<keyword evidence="7" id="KW-0677">Repeat</keyword>
<evidence type="ECO:0000256" key="3">
    <source>
        <dbReference type="ARBA" id="ARBA00004744"/>
    </source>
</evidence>
<keyword evidence="16" id="KW-1185">Reference proteome</keyword>
<comment type="subcellular location">
    <subcellularLocation>
        <location evidence="2">Cell inner membrane</location>
        <topology evidence="2">Multi-pass membrane protein</topology>
    </subcellularLocation>
</comment>
<evidence type="ECO:0000256" key="8">
    <source>
        <dbReference type="ARBA" id="ARBA00022803"/>
    </source>
</evidence>
<dbReference type="Pfam" id="PF07719">
    <property type="entry name" value="TPR_2"/>
    <property type="match status" value="1"/>
</dbReference>